<dbReference type="EMBL" id="CP158254">
    <property type="protein sequence ID" value="XDJ48807.1"/>
    <property type="molecule type" value="Genomic_DNA"/>
</dbReference>
<dbReference type="SUPFAM" id="SSF49503">
    <property type="entry name" value="Cupredoxins"/>
    <property type="match status" value="1"/>
</dbReference>
<dbReference type="EMBL" id="CP158267">
    <property type="protein sequence ID" value="XDJ79600.1"/>
    <property type="molecule type" value="Genomic_DNA"/>
</dbReference>
<evidence type="ECO:0000256" key="1">
    <source>
        <dbReference type="ARBA" id="ARBA00004418"/>
    </source>
</evidence>
<dbReference type="Pfam" id="PF00116">
    <property type="entry name" value="COX2"/>
    <property type="match status" value="1"/>
</dbReference>
<evidence type="ECO:0000256" key="10">
    <source>
        <dbReference type="ARBA" id="ARBA00022989"/>
    </source>
</evidence>
<evidence type="ECO:0000313" key="19">
    <source>
        <dbReference type="EMBL" id="GAA0773326.1"/>
    </source>
</evidence>
<dbReference type="InterPro" id="IPR045187">
    <property type="entry name" value="CcO_II"/>
</dbReference>
<evidence type="ECO:0000256" key="16">
    <source>
        <dbReference type="SAM" id="Phobius"/>
    </source>
</evidence>
<dbReference type="GO" id="GO:0042773">
    <property type="term" value="P:ATP synthesis coupled electron transport"/>
    <property type="evidence" value="ECO:0007669"/>
    <property type="project" value="TreeGrafter"/>
</dbReference>
<evidence type="ECO:0000259" key="18">
    <source>
        <dbReference type="PROSITE" id="PS50999"/>
    </source>
</evidence>
<gene>
    <name evidence="22" type="primary">cyoA</name>
    <name evidence="23" type="ORF">ABRY94_08275</name>
    <name evidence="20" type="ORF">ABRY99_08325</name>
    <name evidence="21" type="ORF">ABRZ04_07075</name>
    <name evidence="24" type="ORF">ABRZ07_11960</name>
    <name evidence="22" type="ORF">ABRZ09_01180</name>
    <name evidence="19" type="ORF">GCM10009108_03270</name>
</gene>
<accession>A0AB39D8F0</accession>
<keyword evidence="10 16" id="KW-1133">Transmembrane helix</keyword>
<keyword evidence="14" id="KW-0449">Lipoprotein</keyword>
<dbReference type="InterPro" id="IPR006333">
    <property type="entry name" value="Cyt_o_ubiquinol_oxidase_su2"/>
</dbReference>
<evidence type="ECO:0000259" key="17">
    <source>
        <dbReference type="PROSITE" id="PS50857"/>
    </source>
</evidence>
<keyword evidence="5 15" id="KW-1003">Cell membrane</keyword>
<dbReference type="InterPro" id="IPR011759">
    <property type="entry name" value="Cyt_c_oxidase_su2_TM_dom"/>
</dbReference>
<dbReference type="InterPro" id="IPR010514">
    <property type="entry name" value="COX_ARM"/>
</dbReference>
<dbReference type="AlphaFoldDB" id="A0AB39D8F0"/>
<dbReference type="SUPFAM" id="SSF81464">
    <property type="entry name" value="Cytochrome c oxidase subunit II-like, transmembrane region"/>
    <property type="match status" value="1"/>
</dbReference>
<keyword evidence="25" id="KW-1185">Reference proteome</keyword>
<comment type="subcellular location">
    <subcellularLocation>
        <location evidence="2">Cell membrane</location>
        <topology evidence="2">Multi-pass membrane protein</topology>
    </subcellularLocation>
    <subcellularLocation>
        <location evidence="1">Periplasm</location>
    </subcellularLocation>
</comment>
<dbReference type="PROSITE" id="PS50999">
    <property type="entry name" value="COX2_TM"/>
    <property type="match status" value="1"/>
</dbReference>
<dbReference type="PROSITE" id="PS51257">
    <property type="entry name" value="PROKAR_LIPOPROTEIN"/>
    <property type="match status" value="1"/>
</dbReference>
<evidence type="ECO:0000313" key="23">
    <source>
        <dbReference type="EMBL" id="XDJ68099.1"/>
    </source>
</evidence>
<keyword evidence="4 15" id="KW-0813">Transport</keyword>
<keyword evidence="12 15" id="KW-0472">Membrane</keyword>
<reference evidence="19 25" key="1">
    <citation type="journal article" date="2019" name="Int. J. Syst. Evol. Microbiol.">
        <title>The Global Catalogue of Microorganisms (GCM) 10K type strain sequencing project: providing services to taxonomists for standard genome sequencing and annotation.</title>
        <authorList>
            <consortium name="The Broad Institute Genomics Platform"/>
            <consortium name="The Broad Institute Genome Sequencing Center for Infectious Disease"/>
            <person name="Wu L."/>
            <person name="Ma J."/>
        </authorList>
    </citation>
    <scope>NUCLEOTIDE SEQUENCE [LARGE SCALE GENOMIC DNA]</scope>
    <source>
        <strain evidence="19 25">JCM 15515</strain>
    </source>
</reference>
<dbReference type="EMBL" id="CP158262">
    <property type="protein sequence ID" value="XDJ68099.1"/>
    <property type="molecule type" value="Genomic_DNA"/>
</dbReference>
<evidence type="ECO:0000256" key="8">
    <source>
        <dbReference type="ARBA" id="ARBA00022729"/>
    </source>
</evidence>
<dbReference type="GO" id="GO:0004129">
    <property type="term" value="F:cytochrome-c oxidase activity"/>
    <property type="evidence" value="ECO:0007669"/>
    <property type="project" value="UniProtKB-UniRule"/>
</dbReference>
<dbReference type="Gene3D" id="1.10.287.90">
    <property type="match status" value="1"/>
</dbReference>
<protein>
    <recommendedName>
        <fullName evidence="15">Ubiquinol oxidase subunit 2</fullName>
    </recommendedName>
</protein>
<evidence type="ECO:0000256" key="3">
    <source>
        <dbReference type="ARBA" id="ARBA00007866"/>
    </source>
</evidence>
<dbReference type="PANTHER" id="PTHR22888">
    <property type="entry name" value="CYTOCHROME C OXIDASE, SUBUNIT II"/>
    <property type="match status" value="1"/>
</dbReference>
<evidence type="ECO:0000256" key="9">
    <source>
        <dbReference type="ARBA" id="ARBA00022982"/>
    </source>
</evidence>
<keyword evidence="13" id="KW-0564">Palmitate</keyword>
<dbReference type="Proteomes" id="UP001500573">
    <property type="component" value="Unassembled WGS sequence"/>
</dbReference>
<evidence type="ECO:0000256" key="5">
    <source>
        <dbReference type="ARBA" id="ARBA00022475"/>
    </source>
</evidence>
<keyword evidence="6 15" id="KW-0679">Respiratory chain</keyword>
<dbReference type="InterPro" id="IPR008972">
    <property type="entry name" value="Cupredoxin"/>
</dbReference>
<evidence type="ECO:0000256" key="6">
    <source>
        <dbReference type="ARBA" id="ARBA00022660"/>
    </source>
</evidence>
<dbReference type="PANTHER" id="PTHR22888:SF18">
    <property type="entry name" value="CYTOCHROME BO(3) UBIQUINOL OXIDASE SUBUNIT 2"/>
    <property type="match status" value="1"/>
</dbReference>
<evidence type="ECO:0000256" key="11">
    <source>
        <dbReference type="ARBA" id="ARBA00023002"/>
    </source>
</evidence>
<evidence type="ECO:0000256" key="14">
    <source>
        <dbReference type="ARBA" id="ARBA00023288"/>
    </source>
</evidence>
<evidence type="ECO:0000313" key="24">
    <source>
        <dbReference type="EMBL" id="XDJ79600.1"/>
    </source>
</evidence>
<sequence length="302" mass="33516">MRHNKVLKIMLGVGPALLLGGCDAVLLNPSGDVALQQRNLIYAATGLMLIVILPVIVATILFAWRYRAANRKARYDADWDHSTRLELMIWSVPLLIIIVLGSITWVSTHLLDPYRPLSRISADKPLAASIEPLTVEVVALDWKWLFIYPEYGFATVNELAAPVDRPIRFKITASSVMNSFFIPALAGQIYAMPGMQTMLHAVINAPGEYGGMSANYSGAGFSGMHFRFHGLDQAGFEAWVEKNRAAAGVLDRAAYLELEKPSENDPVRRWGAIDPDLYRLILNRCVRPGSTCMSDLMQPMEK</sequence>
<dbReference type="PIRSF" id="PIRSF000292">
    <property type="entry name" value="Ubi_od_II"/>
    <property type="match status" value="1"/>
</dbReference>
<dbReference type="EMBL" id="CP158255">
    <property type="protein sequence ID" value="XDJ50512.1"/>
    <property type="molecule type" value="Genomic_DNA"/>
</dbReference>
<dbReference type="RefSeq" id="WP_343835223.1">
    <property type="nucleotide sequence ID" value="NZ_BAAAEX010000003.1"/>
</dbReference>
<feature type="transmembrane region" description="Helical" evidence="16">
    <location>
        <begin position="40"/>
        <end position="64"/>
    </location>
</feature>
<proteinExistence type="inferred from homology"/>
<dbReference type="InterPro" id="IPR002429">
    <property type="entry name" value="CcO_II-like_C"/>
</dbReference>
<dbReference type="GO" id="GO:0042597">
    <property type="term" value="C:periplasmic space"/>
    <property type="evidence" value="ECO:0007669"/>
    <property type="project" value="UniProtKB-SubCell"/>
</dbReference>
<evidence type="ECO:0000256" key="15">
    <source>
        <dbReference type="PIRNR" id="PIRNR000292"/>
    </source>
</evidence>
<comment type="similarity">
    <text evidence="3 15">Belongs to the cytochrome c oxidase subunit 2 family.</text>
</comment>
<evidence type="ECO:0000313" key="25">
    <source>
        <dbReference type="Proteomes" id="UP001500573"/>
    </source>
</evidence>
<dbReference type="GO" id="GO:0009486">
    <property type="term" value="F:cytochrome bo3 ubiquinol oxidase activity"/>
    <property type="evidence" value="ECO:0007669"/>
    <property type="project" value="InterPro"/>
</dbReference>
<reference evidence="22" key="3">
    <citation type="submission" date="2024-05" db="EMBL/GenBank/DDBJ databases">
        <authorList>
            <person name="Luo Y.-C."/>
            <person name="Nicholds J."/>
            <person name="Mortimer T."/>
            <person name="Maboni G."/>
        </authorList>
    </citation>
    <scope>NUCLEOTIDE SEQUENCE</scope>
    <source>
        <strain evidence="24">141555</strain>
        <strain evidence="23">144863</strain>
        <strain evidence="22">151108</strain>
        <strain evidence="21">151836</strain>
        <strain evidence="20">153920</strain>
    </source>
</reference>
<name>A0AB39D8F0_9BURK</name>
<evidence type="ECO:0000256" key="4">
    <source>
        <dbReference type="ARBA" id="ARBA00022448"/>
    </source>
</evidence>
<dbReference type="PROSITE" id="PS50857">
    <property type="entry name" value="COX2_CUA"/>
    <property type="match status" value="1"/>
</dbReference>
<dbReference type="InterPro" id="IPR036257">
    <property type="entry name" value="Cyt_c_oxidase_su2_TM_sf"/>
</dbReference>
<feature type="domain" description="Cytochrome oxidase subunit II transmembrane region profile" evidence="18">
    <location>
        <begin position="18"/>
        <end position="115"/>
    </location>
</feature>
<evidence type="ECO:0000256" key="2">
    <source>
        <dbReference type="ARBA" id="ARBA00004651"/>
    </source>
</evidence>
<dbReference type="GO" id="GO:0005886">
    <property type="term" value="C:plasma membrane"/>
    <property type="evidence" value="ECO:0007669"/>
    <property type="project" value="UniProtKB-SubCell"/>
</dbReference>
<organism evidence="22">
    <name type="scientific">Castellaniella ginsengisoli</name>
    <dbReference type="NCBI Taxonomy" id="546114"/>
    <lineage>
        <taxon>Bacteria</taxon>
        <taxon>Pseudomonadati</taxon>
        <taxon>Pseudomonadota</taxon>
        <taxon>Betaproteobacteria</taxon>
        <taxon>Burkholderiales</taxon>
        <taxon>Alcaligenaceae</taxon>
        <taxon>Castellaniella</taxon>
    </lineage>
</organism>
<keyword evidence="7 16" id="KW-0812">Transmembrane</keyword>
<evidence type="ECO:0000256" key="13">
    <source>
        <dbReference type="ARBA" id="ARBA00023139"/>
    </source>
</evidence>
<keyword evidence="11 15" id="KW-0560">Oxidoreductase</keyword>
<dbReference type="Pfam" id="PF06481">
    <property type="entry name" value="COX_ARM"/>
    <property type="match status" value="1"/>
</dbReference>
<evidence type="ECO:0000313" key="20">
    <source>
        <dbReference type="EMBL" id="XDJ40962.1"/>
    </source>
</evidence>
<reference evidence="19" key="2">
    <citation type="submission" date="2023-12" db="EMBL/GenBank/DDBJ databases">
        <authorList>
            <person name="Sun Q."/>
            <person name="Inoue M."/>
        </authorList>
    </citation>
    <scope>NUCLEOTIDE SEQUENCE</scope>
    <source>
        <strain evidence="19">JCM 15515</strain>
    </source>
</reference>
<dbReference type="GO" id="GO:0005507">
    <property type="term" value="F:copper ion binding"/>
    <property type="evidence" value="ECO:0007669"/>
    <property type="project" value="InterPro"/>
</dbReference>
<dbReference type="Gene3D" id="2.60.40.420">
    <property type="entry name" value="Cupredoxins - blue copper proteins"/>
    <property type="match status" value="1"/>
</dbReference>
<dbReference type="EMBL" id="CP158252">
    <property type="protein sequence ID" value="XDJ40962.1"/>
    <property type="molecule type" value="Genomic_DNA"/>
</dbReference>
<keyword evidence="8" id="KW-0732">Signal</keyword>
<feature type="domain" description="Cytochrome oxidase subunit II copper A binding" evidence="17">
    <location>
        <begin position="130"/>
        <end position="242"/>
    </location>
</feature>
<evidence type="ECO:0000313" key="22">
    <source>
        <dbReference type="EMBL" id="XDJ50512.1"/>
    </source>
</evidence>
<dbReference type="GO" id="GO:0016682">
    <property type="term" value="F:oxidoreductase activity, acting on diphenols and related substances as donors, oxygen as acceptor"/>
    <property type="evidence" value="ECO:0007669"/>
    <property type="project" value="InterPro"/>
</dbReference>
<evidence type="ECO:0000313" key="21">
    <source>
        <dbReference type="EMBL" id="XDJ48807.1"/>
    </source>
</evidence>
<evidence type="ECO:0000256" key="12">
    <source>
        <dbReference type="ARBA" id="ARBA00023136"/>
    </source>
</evidence>
<dbReference type="EMBL" id="BAAAEX010000003">
    <property type="protein sequence ID" value="GAA0773326.1"/>
    <property type="molecule type" value="Genomic_DNA"/>
</dbReference>
<dbReference type="NCBIfam" id="TIGR01433">
    <property type="entry name" value="CyoA"/>
    <property type="match status" value="1"/>
</dbReference>
<evidence type="ECO:0000256" key="7">
    <source>
        <dbReference type="ARBA" id="ARBA00022692"/>
    </source>
</evidence>
<dbReference type="InterPro" id="IPR034227">
    <property type="entry name" value="CuRO_UO_II"/>
</dbReference>
<dbReference type="CDD" id="cd04212">
    <property type="entry name" value="CuRO_UO_II"/>
    <property type="match status" value="1"/>
</dbReference>
<feature type="transmembrane region" description="Helical" evidence="16">
    <location>
        <begin position="85"/>
        <end position="106"/>
    </location>
</feature>
<keyword evidence="9 15" id="KW-0249">Electron transport</keyword>